<gene>
    <name evidence="5" type="primary">gerKA</name>
    <name evidence="5" type="ORF">KL86CLO1_12597</name>
</gene>
<evidence type="ECO:0000313" key="5">
    <source>
        <dbReference type="EMBL" id="SBW09181.1"/>
    </source>
</evidence>
<keyword evidence="4" id="KW-0812">Transmembrane</keyword>
<accession>A0A212KBW4</accession>
<dbReference type="PANTHER" id="PTHR22550:SF5">
    <property type="entry name" value="LEUCINE ZIPPER PROTEIN 4"/>
    <property type="match status" value="1"/>
</dbReference>
<evidence type="ECO:0000256" key="1">
    <source>
        <dbReference type="ARBA" id="ARBA00005278"/>
    </source>
</evidence>
<dbReference type="PIRSF" id="PIRSF005690">
    <property type="entry name" value="GerBA"/>
    <property type="match status" value="1"/>
</dbReference>
<keyword evidence="2 4" id="KW-0472">Membrane</keyword>
<dbReference type="GO" id="GO:0009847">
    <property type="term" value="P:spore germination"/>
    <property type="evidence" value="ECO:0007669"/>
    <property type="project" value="InterPro"/>
</dbReference>
<sequence length="541" mass="59890">MRFIKKLTWLYQEQHKQKRETDESTESEENNPRILSQSLQNNLDIIKAKFGESSDLIIREFTFGKDRNGEVRAALIFLDGLANLPMINDSIIKPLMHDSRLSHAEESADISSMNEIRDRLLAVGEVKTVYTYDEVTEACLSGNAVLMAESFCKALDIGAKGWDKRAVTEPTSETAIRAPREGFTENLRTNTSMIRRKIKDPALKIHATVIGRRTHTQINILYMDGIADPALVREVEHRLNKIDTDAILATGYVEQYIEDSAFSIFPTIWCSEKPDAVAGKLLEGRVAVAVDGAPFVMTVPMLFIENFQSAEDYITRSYYATLMRILRLIAFFISLFAPALYIALATYHQELIPTTLLFTMAASSEGTPFPASVEIGVMLLIFLILREAGIRMPRPIGQTVSIVGALVMGEAAVQAGVVGAPVVIIIAMTAVSSFAIPFVADATSILAWFLLIMAATMGSFGITIGTFIILVHLASLRSFGAHYLAPFAPFQKADLKDTAVRVPIWAMRTRPKATNPQNLIRRNMQAANDPAANEDHRSEES</sequence>
<comment type="similarity">
    <text evidence="1">Belongs to the GerABKA family.</text>
</comment>
<reference evidence="5" key="1">
    <citation type="submission" date="2016-04" db="EMBL/GenBank/DDBJ databases">
        <authorList>
            <person name="Evans L.H."/>
            <person name="Alamgir A."/>
            <person name="Owens N."/>
            <person name="Weber N.D."/>
            <person name="Virtaneva K."/>
            <person name="Barbian K."/>
            <person name="Babar A."/>
            <person name="Rosenke K."/>
        </authorList>
    </citation>
    <scope>NUCLEOTIDE SEQUENCE</scope>
    <source>
        <strain evidence="5">86</strain>
    </source>
</reference>
<dbReference type="Pfam" id="PF03323">
    <property type="entry name" value="GerA"/>
    <property type="match status" value="1"/>
</dbReference>
<proteinExistence type="inferred from homology"/>
<feature type="transmembrane region" description="Helical" evidence="4">
    <location>
        <begin position="367"/>
        <end position="385"/>
    </location>
</feature>
<dbReference type="AlphaFoldDB" id="A0A212KBW4"/>
<dbReference type="PANTHER" id="PTHR22550">
    <property type="entry name" value="SPORE GERMINATION PROTEIN"/>
    <property type="match status" value="1"/>
</dbReference>
<protein>
    <submittedName>
        <fullName evidence="5">Spore germination protein KA</fullName>
    </submittedName>
</protein>
<feature type="region of interest" description="Disordered" evidence="3">
    <location>
        <begin position="15"/>
        <end position="34"/>
    </location>
</feature>
<name>A0A212KBW4_9FIRM</name>
<feature type="transmembrane region" description="Helical" evidence="4">
    <location>
        <begin position="417"/>
        <end position="439"/>
    </location>
</feature>
<dbReference type="GO" id="GO:0016020">
    <property type="term" value="C:membrane"/>
    <property type="evidence" value="ECO:0007669"/>
    <property type="project" value="InterPro"/>
</dbReference>
<feature type="transmembrane region" description="Helical" evidence="4">
    <location>
        <begin position="445"/>
        <end position="471"/>
    </location>
</feature>
<feature type="transmembrane region" description="Helical" evidence="4">
    <location>
        <begin position="325"/>
        <end position="347"/>
    </location>
</feature>
<dbReference type="InterPro" id="IPR004995">
    <property type="entry name" value="Spore_Ger"/>
</dbReference>
<evidence type="ECO:0000256" key="4">
    <source>
        <dbReference type="SAM" id="Phobius"/>
    </source>
</evidence>
<keyword evidence="4" id="KW-1133">Transmembrane helix</keyword>
<evidence type="ECO:0000256" key="3">
    <source>
        <dbReference type="SAM" id="MobiDB-lite"/>
    </source>
</evidence>
<evidence type="ECO:0000256" key="2">
    <source>
        <dbReference type="ARBA" id="ARBA00023136"/>
    </source>
</evidence>
<organism evidence="5">
    <name type="scientific">uncultured Eubacteriales bacterium</name>
    <dbReference type="NCBI Taxonomy" id="172733"/>
    <lineage>
        <taxon>Bacteria</taxon>
        <taxon>Bacillati</taxon>
        <taxon>Bacillota</taxon>
        <taxon>Clostridia</taxon>
        <taxon>Eubacteriales</taxon>
        <taxon>environmental samples</taxon>
    </lineage>
</organism>
<dbReference type="EMBL" id="FLUN01000001">
    <property type="protein sequence ID" value="SBW09181.1"/>
    <property type="molecule type" value="Genomic_DNA"/>
</dbReference>
<dbReference type="InterPro" id="IPR050768">
    <property type="entry name" value="UPF0353/GerABKA_families"/>
</dbReference>